<dbReference type="GO" id="GO:0009231">
    <property type="term" value="P:riboflavin biosynthetic process"/>
    <property type="evidence" value="ECO:0007669"/>
    <property type="project" value="UniProtKB-UniPathway"/>
</dbReference>
<comment type="catalytic activity">
    <reaction evidence="13 14">
        <text>2,5-diamino-6-hydroxy-4-(5-phosphoribosylamino)-pyrimidine + H2O + H(+) = 5-amino-6-(5-phospho-D-ribosylamino)uracil + NH4(+)</text>
        <dbReference type="Rhea" id="RHEA:21868"/>
        <dbReference type="ChEBI" id="CHEBI:15377"/>
        <dbReference type="ChEBI" id="CHEBI:15378"/>
        <dbReference type="ChEBI" id="CHEBI:28938"/>
        <dbReference type="ChEBI" id="CHEBI:58453"/>
        <dbReference type="ChEBI" id="CHEBI:58614"/>
        <dbReference type="EC" id="3.5.4.26"/>
    </reaction>
</comment>
<dbReference type="PROSITE" id="PS51747">
    <property type="entry name" value="CYT_DCMP_DEAMINASES_2"/>
    <property type="match status" value="1"/>
</dbReference>
<dbReference type="EC" id="1.1.1.193" evidence="14"/>
<dbReference type="GO" id="GO:0008835">
    <property type="term" value="F:diaminohydroxyphosphoribosylaminopyrimidine deaminase activity"/>
    <property type="evidence" value="ECO:0007669"/>
    <property type="project" value="UniProtKB-EC"/>
</dbReference>
<dbReference type="InterPro" id="IPR002125">
    <property type="entry name" value="CMP_dCMP_dom"/>
</dbReference>
<keyword evidence="7 14" id="KW-0479">Metal-binding</keyword>
<evidence type="ECO:0000256" key="12">
    <source>
        <dbReference type="ARBA" id="ARBA00049861"/>
    </source>
</evidence>
<feature type="domain" description="CMP/dCMP-type deaminase" evidence="18">
    <location>
        <begin position="1"/>
        <end position="109"/>
    </location>
</feature>
<feature type="binding site" evidence="17">
    <location>
        <position position="80"/>
    </location>
    <ligand>
        <name>Zn(2+)</name>
        <dbReference type="ChEBI" id="CHEBI:29105"/>
        <note>catalytic</note>
    </ligand>
</feature>
<comment type="cofactor">
    <cofactor evidence="14 17">
        <name>Zn(2+)</name>
        <dbReference type="ChEBI" id="CHEBI:29105"/>
    </cofactor>
    <text evidence="14 17">Binds 1 zinc ion.</text>
</comment>
<evidence type="ECO:0000256" key="14">
    <source>
        <dbReference type="PIRNR" id="PIRNR006769"/>
    </source>
</evidence>
<dbReference type="OrthoDB" id="9800865at2"/>
<evidence type="ECO:0000313" key="20">
    <source>
        <dbReference type="Proteomes" id="UP000462152"/>
    </source>
</evidence>
<evidence type="ECO:0000259" key="18">
    <source>
        <dbReference type="PROSITE" id="PS51747"/>
    </source>
</evidence>
<dbReference type="NCBIfam" id="TIGR00326">
    <property type="entry name" value="eubact_ribD"/>
    <property type="match status" value="1"/>
</dbReference>
<dbReference type="Pfam" id="PF01872">
    <property type="entry name" value="RibD_C"/>
    <property type="match status" value="1"/>
</dbReference>
<sequence>MDAALDAALRGPRGANPLVGAVLTDETGRILHTGRHMGSGTPHAEVDLIAAAQSAGTDLRGTTLYVTLEPCHHTGRTGPCSQAILEAGIRSVVCATADTTETAAGGARFLAANGVDVRSGLRADRARRMNARWWACQEEGRPFVTAKIAATQDGVVAAEDGTSQWITGPEARAHGHRLRARADTIMVGTGTALTDNPRLTARGPDGAALPEQPRRAVMGLRRLPAGAALDDGEEALRLPTRSPREALDRLAREYSRHVLIEGGPGIVSAFLAEGLVDELYWYTAPKLLGCGRRAIAQLGATTLSDALPLTVDPAGAEADATTHGIGLLGQDTLTHLATEPAPATERK</sequence>
<dbReference type="EMBL" id="WOGT01000002">
    <property type="protein sequence ID" value="MUN54717.1"/>
    <property type="molecule type" value="Genomic_DNA"/>
</dbReference>
<name>A0A7K1LHP3_9MICC</name>
<feature type="binding site" evidence="16">
    <location>
        <position position="261"/>
    </location>
    <ligand>
        <name>substrate</name>
    </ligand>
</feature>
<evidence type="ECO:0000256" key="17">
    <source>
        <dbReference type="PIRSR" id="PIRSR006769-3"/>
    </source>
</evidence>
<dbReference type="PIRSF" id="PIRSF006769">
    <property type="entry name" value="RibD"/>
    <property type="match status" value="1"/>
</dbReference>
<accession>A0A7K1LHP3</accession>
<evidence type="ECO:0000256" key="10">
    <source>
        <dbReference type="ARBA" id="ARBA00023002"/>
    </source>
</evidence>
<proteinExistence type="inferred from homology"/>
<dbReference type="Pfam" id="PF00383">
    <property type="entry name" value="dCMP_cyt_deam_1"/>
    <property type="match status" value="1"/>
</dbReference>
<evidence type="ECO:0000256" key="2">
    <source>
        <dbReference type="ARBA" id="ARBA00004882"/>
    </source>
</evidence>
<feature type="binding site" evidence="16">
    <location>
        <position position="202"/>
    </location>
    <ligand>
        <name>substrate</name>
    </ligand>
</feature>
<dbReference type="Proteomes" id="UP000462152">
    <property type="component" value="Unassembled WGS sequence"/>
</dbReference>
<evidence type="ECO:0000256" key="11">
    <source>
        <dbReference type="ARBA" id="ARBA00023268"/>
    </source>
</evidence>
<dbReference type="SUPFAM" id="SSF53927">
    <property type="entry name" value="Cytidine deaminase-like"/>
    <property type="match status" value="1"/>
</dbReference>
<dbReference type="SUPFAM" id="SSF53597">
    <property type="entry name" value="Dihydrofolate reductase-like"/>
    <property type="match status" value="1"/>
</dbReference>
<keyword evidence="10 14" id="KW-0560">Oxidoreductase</keyword>
<evidence type="ECO:0000256" key="7">
    <source>
        <dbReference type="ARBA" id="ARBA00022723"/>
    </source>
</evidence>
<comment type="caution">
    <text evidence="19">The sequence shown here is derived from an EMBL/GenBank/DDBJ whole genome shotgun (WGS) entry which is preliminary data.</text>
</comment>
<dbReference type="InterPro" id="IPR024072">
    <property type="entry name" value="DHFR-like_dom_sf"/>
</dbReference>
<evidence type="ECO:0000256" key="9">
    <source>
        <dbReference type="ARBA" id="ARBA00022857"/>
    </source>
</evidence>
<evidence type="ECO:0000256" key="6">
    <source>
        <dbReference type="ARBA" id="ARBA00022619"/>
    </source>
</evidence>
<dbReference type="EC" id="3.5.4.26" evidence="14"/>
<dbReference type="InterPro" id="IPR004794">
    <property type="entry name" value="Eubact_RibD"/>
</dbReference>
<evidence type="ECO:0000256" key="8">
    <source>
        <dbReference type="ARBA" id="ARBA00022833"/>
    </source>
</evidence>
<feature type="binding site" evidence="16">
    <location>
        <position position="191"/>
    </location>
    <ligand>
        <name>NADP(+)</name>
        <dbReference type="ChEBI" id="CHEBI:58349"/>
    </ligand>
</feature>
<dbReference type="InterPro" id="IPR016193">
    <property type="entry name" value="Cytidine_deaminase-like"/>
</dbReference>
<evidence type="ECO:0000256" key="3">
    <source>
        <dbReference type="ARBA" id="ARBA00004910"/>
    </source>
</evidence>
<feature type="binding site" evidence="17">
    <location>
        <position position="43"/>
    </location>
    <ligand>
        <name>Zn(2+)</name>
        <dbReference type="ChEBI" id="CHEBI:29105"/>
        <note>catalytic</note>
    </ligand>
</feature>
<keyword evidence="6 14" id="KW-0686">Riboflavin biosynthesis</keyword>
<protein>
    <recommendedName>
        <fullName evidence="14">Riboflavin biosynthesis protein RibD</fullName>
    </recommendedName>
    <domain>
        <recommendedName>
            <fullName evidence="14">Diaminohydroxyphosphoribosylaminopyrimidine deaminase</fullName>
            <shortName evidence="14">DRAP deaminase</shortName>
            <ecNumber evidence="14">3.5.4.26</ecNumber>
        </recommendedName>
        <alternativeName>
            <fullName evidence="14">Riboflavin-specific deaminase</fullName>
        </alternativeName>
    </domain>
    <domain>
        <recommendedName>
            <fullName evidence="14">5-amino-6-(5-phosphoribosylamino)uracil reductase</fullName>
            <ecNumber evidence="14">1.1.1.193</ecNumber>
        </recommendedName>
        <alternativeName>
            <fullName evidence="14">HTP reductase</fullName>
        </alternativeName>
    </domain>
</protein>
<keyword evidence="14 19" id="KW-0378">Hydrolase</keyword>
<dbReference type="PROSITE" id="PS00903">
    <property type="entry name" value="CYT_DCMP_DEAMINASES_1"/>
    <property type="match status" value="1"/>
</dbReference>
<evidence type="ECO:0000256" key="16">
    <source>
        <dbReference type="PIRSR" id="PIRSR006769-2"/>
    </source>
</evidence>
<dbReference type="PANTHER" id="PTHR38011:SF7">
    <property type="entry name" value="2,5-DIAMINO-6-RIBOSYLAMINO-4(3H)-PYRIMIDINONE 5'-PHOSPHATE REDUCTASE"/>
    <property type="match status" value="1"/>
</dbReference>
<comment type="similarity">
    <text evidence="4 14">In the N-terminal section; belongs to the cytidine and deoxycytidylate deaminase family.</text>
</comment>
<comment type="catalytic activity">
    <reaction evidence="12 14">
        <text>5-amino-6-(5-phospho-D-ribitylamino)uracil + NADP(+) = 5-amino-6-(5-phospho-D-ribosylamino)uracil + NADPH + H(+)</text>
        <dbReference type="Rhea" id="RHEA:17845"/>
        <dbReference type="ChEBI" id="CHEBI:15378"/>
        <dbReference type="ChEBI" id="CHEBI:57783"/>
        <dbReference type="ChEBI" id="CHEBI:58349"/>
        <dbReference type="ChEBI" id="CHEBI:58421"/>
        <dbReference type="ChEBI" id="CHEBI:58453"/>
        <dbReference type="EC" id="1.1.1.193"/>
    </reaction>
</comment>
<evidence type="ECO:0000256" key="4">
    <source>
        <dbReference type="ARBA" id="ARBA00005259"/>
    </source>
</evidence>
<feature type="binding site" evidence="16">
    <location>
        <position position="163"/>
    </location>
    <ligand>
        <name>substrate</name>
    </ligand>
</feature>
<feature type="binding site" evidence="16">
    <location>
        <position position="199"/>
    </location>
    <ligand>
        <name>NADP(+)</name>
        <dbReference type="ChEBI" id="CHEBI:58349"/>
    </ligand>
</feature>
<feature type="binding site" evidence="16">
    <location>
        <position position="179"/>
    </location>
    <ligand>
        <name>substrate</name>
    </ligand>
</feature>
<evidence type="ECO:0000256" key="5">
    <source>
        <dbReference type="ARBA" id="ARBA00007417"/>
    </source>
</evidence>
<feature type="binding site" evidence="16">
    <location>
        <position position="149"/>
    </location>
    <ligand>
        <name>NADP(+)</name>
        <dbReference type="ChEBI" id="CHEBI:58349"/>
    </ligand>
</feature>
<keyword evidence="11" id="KW-0511">Multifunctional enzyme</keyword>
<feature type="binding site" evidence="16">
    <location>
        <begin position="263"/>
        <end position="269"/>
    </location>
    <ligand>
        <name>NADP(+)</name>
        <dbReference type="ChEBI" id="CHEBI:58349"/>
    </ligand>
</feature>
<feature type="binding site" evidence="16">
    <location>
        <position position="195"/>
    </location>
    <ligand>
        <name>NADP(+)</name>
        <dbReference type="ChEBI" id="CHEBI:58349"/>
    </ligand>
</feature>
<dbReference type="InterPro" id="IPR002734">
    <property type="entry name" value="RibDG_C"/>
</dbReference>
<gene>
    <name evidence="19" type="primary">ribD</name>
    <name evidence="19" type="ORF">GMA10_05755</name>
</gene>
<evidence type="ECO:0000313" key="19">
    <source>
        <dbReference type="EMBL" id="MUN54717.1"/>
    </source>
</evidence>
<organism evidence="19 20">
    <name type="scientific">Rothia koreensis</name>
    <dbReference type="NCBI Taxonomy" id="592378"/>
    <lineage>
        <taxon>Bacteria</taxon>
        <taxon>Bacillati</taxon>
        <taxon>Actinomycetota</taxon>
        <taxon>Actinomycetes</taxon>
        <taxon>Micrococcales</taxon>
        <taxon>Micrococcaceae</taxon>
        <taxon>Rothia</taxon>
    </lineage>
</organism>
<comment type="pathway">
    <text evidence="3 14">Cofactor biosynthesis; riboflavin biosynthesis; 5-amino-6-(D-ribitylamino)uracil from GTP: step 3/4.</text>
</comment>
<keyword evidence="9 14" id="KW-0521">NADP</keyword>
<feature type="binding site" evidence="16">
    <location>
        <position position="165"/>
    </location>
    <ligand>
        <name>NADP(+)</name>
        <dbReference type="ChEBI" id="CHEBI:58349"/>
    </ligand>
</feature>
<evidence type="ECO:0000256" key="13">
    <source>
        <dbReference type="ARBA" id="ARBA00049886"/>
    </source>
</evidence>
<dbReference type="Gene3D" id="3.40.140.10">
    <property type="entry name" value="Cytidine Deaminase, domain 2"/>
    <property type="match status" value="1"/>
</dbReference>
<comment type="function">
    <text evidence="1 14">Converts 2,5-diamino-6-(ribosylamino)-4(3h)-pyrimidinone 5'-phosphate into 5-amino-6-(ribosylamino)-2,4(1h,3h)-pyrimidinedione 5'-phosphate.</text>
</comment>
<dbReference type="UniPathway" id="UPA00275">
    <property type="reaction ID" value="UER00401"/>
</dbReference>
<reference evidence="19 20" key="1">
    <citation type="submission" date="2019-12" db="EMBL/GenBank/DDBJ databases">
        <authorList>
            <person name="Li J."/>
            <person name="Shi Y."/>
            <person name="Xu G."/>
            <person name="Xiao D."/>
            <person name="Ran X."/>
        </authorList>
    </citation>
    <scope>NUCLEOTIDE SEQUENCE [LARGE SCALE GENOMIC DNA]</scope>
    <source>
        <strain evidence="19 20">JCM 15915</strain>
    </source>
</reference>
<dbReference type="PANTHER" id="PTHR38011">
    <property type="entry name" value="DIHYDROFOLATE REDUCTASE FAMILY PROTEIN (AFU_ORTHOLOGUE AFUA_8G06820)"/>
    <property type="match status" value="1"/>
</dbReference>
<dbReference type="GO" id="GO:0008270">
    <property type="term" value="F:zinc ion binding"/>
    <property type="evidence" value="ECO:0007669"/>
    <property type="project" value="InterPro"/>
</dbReference>
<comment type="pathway">
    <text evidence="2 14">Cofactor biosynthesis; riboflavin biosynthesis; 5-amino-6-(D-ribitylamino)uracil from GTP: step 2/4.</text>
</comment>
<dbReference type="InterPro" id="IPR050765">
    <property type="entry name" value="Riboflavin_Biosynth_HTPR"/>
</dbReference>
<dbReference type="Gene3D" id="3.40.430.10">
    <property type="entry name" value="Dihydrofolate Reductase, subunit A"/>
    <property type="match status" value="1"/>
</dbReference>
<dbReference type="InterPro" id="IPR016192">
    <property type="entry name" value="APOBEC/CMP_deaminase_Zn-bd"/>
</dbReference>
<evidence type="ECO:0000256" key="15">
    <source>
        <dbReference type="PIRSR" id="PIRSR006769-1"/>
    </source>
</evidence>
<feature type="binding site" evidence="17">
    <location>
        <position position="71"/>
    </location>
    <ligand>
        <name>Zn(2+)</name>
        <dbReference type="ChEBI" id="CHEBI:29105"/>
        <note>catalytic</note>
    </ligand>
</feature>
<dbReference type="GO" id="GO:0008703">
    <property type="term" value="F:5-amino-6-(5-phosphoribosylamino)uracil reductase activity"/>
    <property type="evidence" value="ECO:0007669"/>
    <property type="project" value="UniProtKB-EC"/>
</dbReference>
<evidence type="ECO:0000256" key="1">
    <source>
        <dbReference type="ARBA" id="ARBA00002151"/>
    </source>
</evidence>
<keyword evidence="8 14" id="KW-0862">Zinc</keyword>
<dbReference type="AlphaFoldDB" id="A0A7K1LHP3"/>
<keyword evidence="20" id="KW-1185">Reference proteome</keyword>
<comment type="similarity">
    <text evidence="5 14">In the C-terminal section; belongs to the HTP reductase family.</text>
</comment>
<feature type="active site" description="Proton donor" evidence="15">
    <location>
        <position position="45"/>
    </location>
</feature>